<reference evidence="1" key="1">
    <citation type="submission" date="2020-06" db="EMBL/GenBank/DDBJ databases">
        <authorList>
            <person name="Li T."/>
            <person name="Hu X."/>
            <person name="Zhang T."/>
            <person name="Song X."/>
            <person name="Zhang H."/>
            <person name="Dai N."/>
            <person name="Sheng W."/>
            <person name="Hou X."/>
            <person name="Wei L."/>
        </authorList>
    </citation>
    <scope>NUCLEOTIDE SEQUENCE</scope>
    <source>
        <strain evidence="1">KEN1</strain>
        <tissue evidence="1">Leaf</tissue>
    </source>
</reference>
<proteinExistence type="predicted"/>
<protein>
    <submittedName>
        <fullName evidence="1">Uncharacterized protein</fullName>
    </submittedName>
</protein>
<name>A0AAW2X5Z4_9LAMI</name>
<organism evidence="1">
    <name type="scientific">Sesamum latifolium</name>
    <dbReference type="NCBI Taxonomy" id="2727402"/>
    <lineage>
        <taxon>Eukaryota</taxon>
        <taxon>Viridiplantae</taxon>
        <taxon>Streptophyta</taxon>
        <taxon>Embryophyta</taxon>
        <taxon>Tracheophyta</taxon>
        <taxon>Spermatophyta</taxon>
        <taxon>Magnoliopsida</taxon>
        <taxon>eudicotyledons</taxon>
        <taxon>Gunneridae</taxon>
        <taxon>Pentapetalae</taxon>
        <taxon>asterids</taxon>
        <taxon>lamiids</taxon>
        <taxon>Lamiales</taxon>
        <taxon>Pedaliaceae</taxon>
        <taxon>Sesamum</taxon>
    </lineage>
</organism>
<dbReference type="PROSITE" id="PS51257">
    <property type="entry name" value="PROKAR_LIPOPROTEIN"/>
    <property type="match status" value="1"/>
</dbReference>
<evidence type="ECO:0000313" key="1">
    <source>
        <dbReference type="EMBL" id="KAL0449515.1"/>
    </source>
</evidence>
<reference evidence="1" key="2">
    <citation type="journal article" date="2024" name="Plant">
        <title>Genomic evolution and insights into agronomic trait innovations of Sesamum species.</title>
        <authorList>
            <person name="Miao H."/>
            <person name="Wang L."/>
            <person name="Qu L."/>
            <person name="Liu H."/>
            <person name="Sun Y."/>
            <person name="Le M."/>
            <person name="Wang Q."/>
            <person name="Wei S."/>
            <person name="Zheng Y."/>
            <person name="Lin W."/>
            <person name="Duan Y."/>
            <person name="Cao H."/>
            <person name="Xiong S."/>
            <person name="Wang X."/>
            <person name="Wei L."/>
            <person name="Li C."/>
            <person name="Ma Q."/>
            <person name="Ju M."/>
            <person name="Zhao R."/>
            <person name="Li G."/>
            <person name="Mu C."/>
            <person name="Tian Q."/>
            <person name="Mei H."/>
            <person name="Zhang T."/>
            <person name="Gao T."/>
            <person name="Zhang H."/>
        </authorList>
    </citation>
    <scope>NUCLEOTIDE SEQUENCE</scope>
    <source>
        <strain evidence="1">KEN1</strain>
    </source>
</reference>
<accession>A0AAW2X5Z4</accession>
<sequence>MQCWSAKKLSQVGHVVMIKSVLQAIPTFAMSCFKFPETGGRCAEVRRKEVLVRSLKDFNIALLCKWAWRIAVDTDNPVHRLFKARYFPTCSFVDAEGGGNISYAWRSILAMRPLLQVGIRLRVGDDKTISVAASPWLPRPSTFRLTVPPRTQWEDAWVEDLFTPASSGAWHALGLSSILWM</sequence>
<dbReference type="AlphaFoldDB" id="A0AAW2X5Z4"/>
<comment type="caution">
    <text evidence="1">The sequence shown here is derived from an EMBL/GenBank/DDBJ whole genome shotgun (WGS) entry which is preliminary data.</text>
</comment>
<dbReference type="PANTHER" id="PTHR33116">
    <property type="entry name" value="REVERSE TRANSCRIPTASE ZINC-BINDING DOMAIN-CONTAINING PROTEIN-RELATED-RELATED"/>
    <property type="match status" value="1"/>
</dbReference>
<dbReference type="PANTHER" id="PTHR33116:SF86">
    <property type="entry name" value="REVERSE TRANSCRIPTASE DOMAIN-CONTAINING PROTEIN"/>
    <property type="match status" value="1"/>
</dbReference>
<gene>
    <name evidence="1" type="ORF">Slati_1507900</name>
</gene>
<dbReference type="EMBL" id="JACGWN010000005">
    <property type="protein sequence ID" value="KAL0449515.1"/>
    <property type="molecule type" value="Genomic_DNA"/>
</dbReference>